<evidence type="ECO:0000313" key="3">
    <source>
        <dbReference type="Proteomes" id="UP000316083"/>
    </source>
</evidence>
<comment type="caution">
    <text evidence="2">The sequence shown here is derived from an EMBL/GenBank/DDBJ whole genome shotgun (WGS) entry which is preliminary data.</text>
</comment>
<accession>A0A560BNP3</accession>
<proteinExistence type="predicted"/>
<dbReference type="Proteomes" id="UP000316083">
    <property type="component" value="Unassembled WGS sequence"/>
</dbReference>
<dbReference type="AlphaFoldDB" id="A0A560BNP3"/>
<reference evidence="2 3" key="1">
    <citation type="submission" date="2019-06" db="EMBL/GenBank/DDBJ databases">
        <title>Genomic Encyclopedia of Type Strains, Phase IV (KMG-V): Genome sequencing to study the core and pangenomes of soil and plant-associated prokaryotes.</title>
        <authorList>
            <person name="Whitman W."/>
        </authorList>
    </citation>
    <scope>NUCLEOTIDE SEQUENCE [LARGE SCALE GENOMIC DNA]</scope>
    <source>
        <strain evidence="2 3">BR 11796</strain>
    </source>
</reference>
<dbReference type="RefSeq" id="WP_145671793.1">
    <property type="nucleotide sequence ID" value="NZ_VITF01000001.1"/>
</dbReference>
<dbReference type="EMBL" id="VITF01000001">
    <property type="protein sequence ID" value="TWA74139.1"/>
    <property type="molecule type" value="Genomic_DNA"/>
</dbReference>
<gene>
    <name evidence="2" type="ORF">FBZ82_101154</name>
</gene>
<protein>
    <submittedName>
        <fullName evidence="2">Uncharacterized protein</fullName>
    </submittedName>
</protein>
<sequence>MDQMTDLLKHRPAGHRAAALDLAEAARQAIDAGAKVLVCDPATVAAHNIEGAARRFAEASAKQKRRIRPGARAAVSAACRRPKS</sequence>
<organism evidence="2 3">
    <name type="scientific">Azospirillum brasilense</name>
    <dbReference type="NCBI Taxonomy" id="192"/>
    <lineage>
        <taxon>Bacteria</taxon>
        <taxon>Pseudomonadati</taxon>
        <taxon>Pseudomonadota</taxon>
        <taxon>Alphaproteobacteria</taxon>
        <taxon>Rhodospirillales</taxon>
        <taxon>Azospirillaceae</taxon>
        <taxon>Azospirillum</taxon>
    </lineage>
</organism>
<feature type="region of interest" description="Disordered" evidence="1">
    <location>
        <begin position="60"/>
        <end position="84"/>
    </location>
</feature>
<name>A0A560BNP3_AZOBR</name>
<evidence type="ECO:0000256" key="1">
    <source>
        <dbReference type="SAM" id="MobiDB-lite"/>
    </source>
</evidence>
<evidence type="ECO:0000313" key="2">
    <source>
        <dbReference type="EMBL" id="TWA74139.1"/>
    </source>
</evidence>